<accession>A0A2T4U5A5</accession>
<proteinExistence type="predicted"/>
<comment type="caution">
    <text evidence="3">The sequence shown here is derived from an EMBL/GenBank/DDBJ whole genome shotgun (WGS) entry which is preliminary data.</text>
</comment>
<dbReference type="AlphaFoldDB" id="A0A2T4U5A5"/>
<dbReference type="EMBL" id="PZJJ01000016">
    <property type="protein sequence ID" value="PTL38587.1"/>
    <property type="molecule type" value="Genomic_DNA"/>
</dbReference>
<dbReference type="Proteomes" id="UP000240509">
    <property type="component" value="Unassembled WGS sequence"/>
</dbReference>
<feature type="compositionally biased region" description="Low complexity" evidence="1">
    <location>
        <begin position="95"/>
        <end position="138"/>
    </location>
</feature>
<keyword evidence="2" id="KW-1133">Transmembrane helix</keyword>
<sequence>MNNDKWSEKELEDTLRRMPPVKDKQTKDELFHAVKQRADKEAPQRKVSKTWFFPAMASAAALLLIVLMIPSFMNTGMFSSSDGPSPADNGETNTFDAADNNEASENNNSFSVQNNEENVENTNTVSPDTDGSESSAPEEAAENENRNSNNNENENRNNNSSENENRNNISNENENQNSGSNVNESDNNRNNEPADSPEEVPEDDNYFAADDEGYSVEEEESLFVTAAMLEEDEIYYGIPEAADGMSKEEAVVYALQESDPTSGSYFEALEEAEFNGGSSNALTLRFAEENQLASLSSAEYYFMEEVLQETLALYQVSEVNFEAGEEELLVGQSGQSEVDLSTLNRGYYPLSSGEGLVSAGAAGEPMTSGAGDPLSFDETLTQMEEVNGQDWYEPAVPDTVEIEDVRYEGETAYVFYTAEENSEESFETFKEAVQLTAKYFTLDTVQLVNEEEKEVTLLPVQLP</sequence>
<evidence type="ECO:0000256" key="2">
    <source>
        <dbReference type="SAM" id="Phobius"/>
    </source>
</evidence>
<organism evidence="3 4">
    <name type="scientific">Alkalicoccus saliphilus</name>
    <dbReference type="NCBI Taxonomy" id="200989"/>
    <lineage>
        <taxon>Bacteria</taxon>
        <taxon>Bacillati</taxon>
        <taxon>Bacillota</taxon>
        <taxon>Bacilli</taxon>
        <taxon>Bacillales</taxon>
        <taxon>Bacillaceae</taxon>
        <taxon>Alkalicoccus</taxon>
    </lineage>
</organism>
<feature type="compositionally biased region" description="Low complexity" evidence="1">
    <location>
        <begin position="146"/>
        <end position="191"/>
    </location>
</feature>
<gene>
    <name evidence="3" type="ORF">C6Y45_10390</name>
</gene>
<feature type="region of interest" description="Disordered" evidence="1">
    <location>
        <begin position="80"/>
        <end position="206"/>
    </location>
</feature>
<keyword evidence="4" id="KW-1185">Reference proteome</keyword>
<dbReference type="OrthoDB" id="2965336at2"/>
<name>A0A2T4U5A5_9BACI</name>
<dbReference type="RefSeq" id="WP_107585152.1">
    <property type="nucleotide sequence ID" value="NZ_PZJJ01000016.1"/>
</dbReference>
<protein>
    <recommendedName>
        <fullName evidence="5">GerMN domain-containing protein</fullName>
    </recommendedName>
</protein>
<reference evidence="3 4" key="1">
    <citation type="submission" date="2018-03" db="EMBL/GenBank/DDBJ databases">
        <title>Alkalicoccus saliphilus sp. nov., isolated from a mineral pool.</title>
        <authorList>
            <person name="Zhao B."/>
        </authorList>
    </citation>
    <scope>NUCLEOTIDE SEQUENCE [LARGE SCALE GENOMIC DNA]</scope>
    <source>
        <strain evidence="3 4">6AG</strain>
    </source>
</reference>
<evidence type="ECO:0000313" key="4">
    <source>
        <dbReference type="Proteomes" id="UP000240509"/>
    </source>
</evidence>
<evidence type="ECO:0008006" key="5">
    <source>
        <dbReference type="Google" id="ProtNLM"/>
    </source>
</evidence>
<evidence type="ECO:0000313" key="3">
    <source>
        <dbReference type="EMBL" id="PTL38587.1"/>
    </source>
</evidence>
<feature type="compositionally biased region" description="Acidic residues" evidence="1">
    <location>
        <begin position="195"/>
        <end position="206"/>
    </location>
</feature>
<keyword evidence="2" id="KW-0472">Membrane</keyword>
<keyword evidence="2" id="KW-0812">Transmembrane</keyword>
<feature type="transmembrane region" description="Helical" evidence="2">
    <location>
        <begin position="51"/>
        <end position="73"/>
    </location>
</feature>
<feature type="region of interest" description="Disordered" evidence="1">
    <location>
        <begin position="1"/>
        <end position="28"/>
    </location>
</feature>
<evidence type="ECO:0000256" key="1">
    <source>
        <dbReference type="SAM" id="MobiDB-lite"/>
    </source>
</evidence>